<dbReference type="EC" id="2.7.1.121" evidence="3"/>
<dbReference type="EMBL" id="AZDX01000008">
    <property type="protein sequence ID" value="KRL07193.1"/>
    <property type="molecule type" value="Genomic_DNA"/>
</dbReference>
<dbReference type="PANTHER" id="PTHR38594">
    <property type="entry name" value="PEP-DEPENDENT DIHYDROXYACETONE KINASE, PHOSPHORYL DONOR SUBUNIT DHAM"/>
    <property type="match status" value="1"/>
</dbReference>
<evidence type="ECO:0000259" key="6">
    <source>
        <dbReference type="PROSITE" id="PS51096"/>
    </source>
</evidence>
<accession>A0A0R1MHY2</accession>
<keyword evidence="4" id="KW-0808">Transferase</keyword>
<evidence type="ECO:0000256" key="4">
    <source>
        <dbReference type="ARBA" id="ARBA00022679"/>
    </source>
</evidence>
<protein>
    <recommendedName>
        <fullName evidence="3">phosphoenolpyruvate--glycerone phosphotransferase</fullName>
        <ecNumber evidence="3">2.7.1.121</ecNumber>
    </recommendedName>
</protein>
<dbReference type="GO" id="GO:0047324">
    <property type="term" value="F:phosphoenolpyruvate-glycerone phosphotransferase activity"/>
    <property type="evidence" value="ECO:0007669"/>
    <property type="project" value="UniProtKB-EC"/>
</dbReference>
<dbReference type="Pfam" id="PF03610">
    <property type="entry name" value="EIIA-man"/>
    <property type="match status" value="1"/>
</dbReference>
<gene>
    <name evidence="7" type="ORF">FC92_GL002160</name>
</gene>
<dbReference type="PROSITE" id="PS51096">
    <property type="entry name" value="PTS_EIIA_TYPE_4"/>
    <property type="match status" value="1"/>
</dbReference>
<evidence type="ECO:0000256" key="2">
    <source>
        <dbReference type="ARBA" id="ARBA00002788"/>
    </source>
</evidence>
<name>A0A0R1MHY2_9LACO</name>
<evidence type="ECO:0000313" key="8">
    <source>
        <dbReference type="Proteomes" id="UP000051448"/>
    </source>
</evidence>
<evidence type="ECO:0000256" key="5">
    <source>
        <dbReference type="ARBA" id="ARBA00046577"/>
    </source>
</evidence>
<sequence length="124" mass="13328">MTKKFGIVIVSHVPEVAVGVPKLLEQVAADVSITFAGGTDENEIGTSAGKIMDAFERNEAQELLAFYDLGSSKMNLELAVEMSDKKVNIYDVALIEGAYTAATLLEADVALKDIEQQLAPLKIK</sequence>
<reference evidence="7 8" key="1">
    <citation type="journal article" date="2015" name="Genome Announc.">
        <title>Expanding the biotechnology potential of lactobacilli through comparative genomics of 213 strains and associated genera.</title>
        <authorList>
            <person name="Sun Z."/>
            <person name="Harris H.M."/>
            <person name="McCann A."/>
            <person name="Guo C."/>
            <person name="Argimon S."/>
            <person name="Zhang W."/>
            <person name="Yang X."/>
            <person name="Jeffery I.B."/>
            <person name="Cooney J.C."/>
            <person name="Kagawa T.F."/>
            <person name="Liu W."/>
            <person name="Song Y."/>
            <person name="Salvetti E."/>
            <person name="Wrobel A."/>
            <person name="Rasinkangas P."/>
            <person name="Parkhill J."/>
            <person name="Rea M.C."/>
            <person name="O'Sullivan O."/>
            <person name="Ritari J."/>
            <person name="Douillard F.P."/>
            <person name="Paul Ross R."/>
            <person name="Yang R."/>
            <person name="Briner A.E."/>
            <person name="Felis G.E."/>
            <person name="de Vos W.M."/>
            <person name="Barrangou R."/>
            <person name="Klaenhammer T.R."/>
            <person name="Caufield P.W."/>
            <person name="Cui Y."/>
            <person name="Zhang H."/>
            <person name="O'Toole P.W."/>
        </authorList>
    </citation>
    <scope>NUCLEOTIDE SEQUENCE [LARGE SCALE GENOMIC DNA]</scope>
    <source>
        <strain evidence="7 8">DSM 19519</strain>
    </source>
</reference>
<dbReference type="Gene3D" id="3.40.50.510">
    <property type="entry name" value="Phosphotransferase system, mannose-type IIA component"/>
    <property type="match status" value="1"/>
</dbReference>
<evidence type="ECO:0000256" key="1">
    <source>
        <dbReference type="ARBA" id="ARBA00001113"/>
    </source>
</evidence>
<dbReference type="GeneID" id="98309760"/>
<dbReference type="PATRIC" id="fig|1423759.3.peg.2257"/>
<keyword evidence="8" id="KW-1185">Reference proteome</keyword>
<comment type="subunit">
    <text evidence="5">Homodimer. The dihydroxyacetone kinase complex is composed of a homodimer of DhaM, a homodimer of DhaK and the subunit DhaL.</text>
</comment>
<dbReference type="OrthoDB" id="7065393at2"/>
<dbReference type="GO" id="GO:0016020">
    <property type="term" value="C:membrane"/>
    <property type="evidence" value="ECO:0007669"/>
    <property type="project" value="InterPro"/>
</dbReference>
<dbReference type="InterPro" id="IPR036662">
    <property type="entry name" value="PTS_EIIA_man-typ_sf"/>
</dbReference>
<dbReference type="InterPro" id="IPR039643">
    <property type="entry name" value="DhaM"/>
</dbReference>
<comment type="caution">
    <text evidence="7">The sequence shown here is derived from an EMBL/GenBank/DDBJ whole genome shotgun (WGS) entry which is preliminary data.</text>
</comment>
<dbReference type="NCBIfam" id="TIGR02364">
    <property type="entry name" value="dha_pts"/>
    <property type="match status" value="1"/>
</dbReference>
<comment type="catalytic activity">
    <reaction evidence="1">
        <text>dihydroxyacetone + phosphoenolpyruvate = dihydroxyacetone phosphate + pyruvate</text>
        <dbReference type="Rhea" id="RHEA:18381"/>
        <dbReference type="ChEBI" id="CHEBI:15361"/>
        <dbReference type="ChEBI" id="CHEBI:16016"/>
        <dbReference type="ChEBI" id="CHEBI:57642"/>
        <dbReference type="ChEBI" id="CHEBI:58702"/>
        <dbReference type="EC" id="2.7.1.121"/>
    </reaction>
</comment>
<comment type="function">
    <text evidence="2">Component of the dihydroxyacetone kinase complex, which is responsible for the phosphoenolpyruvate (PEP)-dependent phosphorylation of dihydroxyacetone. DhaM serves as the phosphoryl donor. Is phosphorylated by phosphoenolpyruvate in an EI- and HPr-dependent reaction, and a phosphorelay system on histidine residues finally leads to phosphoryl transfer to DhaL and dihydroxyacetone.</text>
</comment>
<dbReference type="AlphaFoldDB" id="A0A0R1MHY2"/>
<dbReference type="RefSeq" id="WP_057869274.1">
    <property type="nucleotide sequence ID" value="NZ_AZDX01000008.1"/>
</dbReference>
<evidence type="ECO:0000256" key="3">
    <source>
        <dbReference type="ARBA" id="ARBA00012095"/>
    </source>
</evidence>
<dbReference type="InterPro" id="IPR004701">
    <property type="entry name" value="PTS_EIIA_man-typ"/>
</dbReference>
<dbReference type="GO" id="GO:0009401">
    <property type="term" value="P:phosphoenolpyruvate-dependent sugar phosphotransferase system"/>
    <property type="evidence" value="ECO:0007669"/>
    <property type="project" value="InterPro"/>
</dbReference>
<dbReference type="SUPFAM" id="SSF53062">
    <property type="entry name" value="PTS system fructose IIA component-like"/>
    <property type="match status" value="1"/>
</dbReference>
<feature type="domain" description="PTS EIIA type-4" evidence="6">
    <location>
        <begin position="4"/>
        <end position="124"/>
    </location>
</feature>
<dbReference type="InterPro" id="IPR012844">
    <property type="entry name" value="DhaM_N"/>
</dbReference>
<dbReference type="STRING" id="1423759.FC92_GL002160"/>
<evidence type="ECO:0000313" key="7">
    <source>
        <dbReference type="EMBL" id="KRL07193.1"/>
    </source>
</evidence>
<dbReference type="PANTHER" id="PTHR38594:SF1">
    <property type="entry name" value="PEP-DEPENDENT DIHYDROXYACETONE KINASE, PHOSPHORYL DONOR SUBUNIT DHAM"/>
    <property type="match status" value="1"/>
</dbReference>
<dbReference type="Proteomes" id="UP000051448">
    <property type="component" value="Unassembled WGS sequence"/>
</dbReference>
<proteinExistence type="predicted"/>
<dbReference type="GO" id="GO:0019563">
    <property type="term" value="P:glycerol catabolic process"/>
    <property type="evidence" value="ECO:0007669"/>
    <property type="project" value="InterPro"/>
</dbReference>
<organism evidence="7 8">
    <name type="scientific">Liquorilactobacillus hordei DSM 19519</name>
    <dbReference type="NCBI Taxonomy" id="1423759"/>
    <lineage>
        <taxon>Bacteria</taxon>
        <taxon>Bacillati</taxon>
        <taxon>Bacillota</taxon>
        <taxon>Bacilli</taxon>
        <taxon>Lactobacillales</taxon>
        <taxon>Lactobacillaceae</taxon>
        <taxon>Liquorilactobacillus</taxon>
    </lineage>
</organism>